<evidence type="ECO:0000256" key="1">
    <source>
        <dbReference type="ARBA" id="ARBA00007992"/>
    </source>
</evidence>
<evidence type="ECO:0000256" key="5">
    <source>
        <dbReference type="ARBA" id="ARBA00023033"/>
    </source>
</evidence>
<gene>
    <name evidence="7" type="ORF">C8F04DRAFT_1069282</name>
</gene>
<accession>A0AAD6TEH6</accession>
<dbReference type="GO" id="GO:0071949">
    <property type="term" value="F:FAD binding"/>
    <property type="evidence" value="ECO:0007669"/>
    <property type="project" value="InterPro"/>
</dbReference>
<protein>
    <recommendedName>
        <fullName evidence="6">FAD-binding domain-containing protein</fullName>
    </recommendedName>
</protein>
<feature type="domain" description="FAD-binding" evidence="6">
    <location>
        <begin position="13"/>
        <end position="189"/>
    </location>
</feature>
<dbReference type="InterPro" id="IPR036188">
    <property type="entry name" value="FAD/NAD-bd_sf"/>
</dbReference>
<keyword evidence="8" id="KW-1185">Reference proteome</keyword>
<dbReference type="SUPFAM" id="SSF51905">
    <property type="entry name" value="FAD/NAD(P)-binding domain"/>
    <property type="match status" value="1"/>
</dbReference>
<name>A0AAD6TEH6_9AGAR</name>
<evidence type="ECO:0000256" key="4">
    <source>
        <dbReference type="ARBA" id="ARBA00023002"/>
    </source>
</evidence>
<evidence type="ECO:0000256" key="2">
    <source>
        <dbReference type="ARBA" id="ARBA00022630"/>
    </source>
</evidence>
<evidence type="ECO:0000313" key="8">
    <source>
        <dbReference type="Proteomes" id="UP001218188"/>
    </source>
</evidence>
<organism evidence="7 8">
    <name type="scientific">Mycena alexandri</name>
    <dbReference type="NCBI Taxonomy" id="1745969"/>
    <lineage>
        <taxon>Eukaryota</taxon>
        <taxon>Fungi</taxon>
        <taxon>Dikarya</taxon>
        <taxon>Basidiomycota</taxon>
        <taxon>Agaricomycotina</taxon>
        <taxon>Agaricomycetes</taxon>
        <taxon>Agaricomycetidae</taxon>
        <taxon>Agaricales</taxon>
        <taxon>Marasmiineae</taxon>
        <taxon>Mycenaceae</taxon>
        <taxon>Mycena</taxon>
    </lineage>
</organism>
<evidence type="ECO:0000256" key="3">
    <source>
        <dbReference type="ARBA" id="ARBA00022827"/>
    </source>
</evidence>
<keyword evidence="5" id="KW-0503">Monooxygenase</keyword>
<dbReference type="InterPro" id="IPR002938">
    <property type="entry name" value="FAD-bd"/>
</dbReference>
<dbReference type="Gene3D" id="3.50.50.60">
    <property type="entry name" value="FAD/NAD(P)-binding domain"/>
    <property type="match status" value="1"/>
</dbReference>
<proteinExistence type="inferred from homology"/>
<dbReference type="EMBL" id="JARJCM010000006">
    <property type="protein sequence ID" value="KAJ7044714.1"/>
    <property type="molecule type" value="Genomic_DNA"/>
</dbReference>
<reference evidence="7" key="1">
    <citation type="submission" date="2023-03" db="EMBL/GenBank/DDBJ databases">
        <title>Massive genome expansion in bonnet fungi (Mycena s.s.) driven by repeated elements and novel gene families across ecological guilds.</title>
        <authorList>
            <consortium name="Lawrence Berkeley National Laboratory"/>
            <person name="Harder C.B."/>
            <person name="Miyauchi S."/>
            <person name="Viragh M."/>
            <person name="Kuo A."/>
            <person name="Thoen E."/>
            <person name="Andreopoulos B."/>
            <person name="Lu D."/>
            <person name="Skrede I."/>
            <person name="Drula E."/>
            <person name="Henrissat B."/>
            <person name="Morin E."/>
            <person name="Kohler A."/>
            <person name="Barry K."/>
            <person name="LaButti K."/>
            <person name="Morin E."/>
            <person name="Salamov A."/>
            <person name="Lipzen A."/>
            <person name="Mereny Z."/>
            <person name="Hegedus B."/>
            <person name="Baldrian P."/>
            <person name="Stursova M."/>
            <person name="Weitz H."/>
            <person name="Taylor A."/>
            <person name="Grigoriev I.V."/>
            <person name="Nagy L.G."/>
            <person name="Martin F."/>
            <person name="Kauserud H."/>
        </authorList>
    </citation>
    <scope>NUCLEOTIDE SEQUENCE</scope>
    <source>
        <strain evidence="7">CBHHK200</strain>
    </source>
</reference>
<dbReference type="Pfam" id="PF01494">
    <property type="entry name" value="FAD_binding_3"/>
    <property type="match status" value="1"/>
</dbReference>
<keyword evidence="3" id="KW-0274">FAD</keyword>
<comment type="similarity">
    <text evidence="1">Belongs to the paxM FAD-dependent monooxygenase family.</text>
</comment>
<dbReference type="Proteomes" id="UP001218188">
    <property type="component" value="Unassembled WGS sequence"/>
</dbReference>
<comment type="caution">
    <text evidence="7">The sequence shown here is derived from an EMBL/GenBank/DDBJ whole genome shotgun (WGS) entry which is preliminary data.</text>
</comment>
<evidence type="ECO:0000313" key="7">
    <source>
        <dbReference type="EMBL" id="KAJ7044714.1"/>
    </source>
</evidence>
<sequence>MESSSGLASIKFIVVGGGISGLACGYVLRQAGHQVVILEKAAENFASGGSIRSPPNMTRILKKWPGMEALFEKCATKCFGISFRRAATSEPVGFLKFHKQIMLDLEADFLVLQYDALHRHLASLCVAAGVALKYGCAAINAQRADDGSAIVHLEDGSLVEGDIVIGADGHNSLVRAIVAEDELERTHVVTGMNIRIPTKVVKEYQELKPLCNTNEFTIWMGNGSTAIGTLDYESESFDIALCSPMSLGVDDGDWASGSSATMPFDLSGYDPSLRKLILLGSTCRPTVQQVLQQEDVVGLKGIAVSVGDAAHSVLIHGMHNSAMGIEDAETLGRLFSGVTDRTRIPMLLNAYQEIRHPRTTAAQDSEYQSLEEISLPTGIAQEARDTALRTTLIEAVDDFDKCSDSTQLMQIWEQYLVLFAHSPSEAVDNWRSMWGRVVDDVGHGRPT</sequence>
<evidence type="ECO:0000259" key="6">
    <source>
        <dbReference type="Pfam" id="PF01494"/>
    </source>
</evidence>
<keyword evidence="2" id="KW-0285">Flavoprotein</keyword>
<dbReference type="GO" id="GO:0004497">
    <property type="term" value="F:monooxygenase activity"/>
    <property type="evidence" value="ECO:0007669"/>
    <property type="project" value="UniProtKB-KW"/>
</dbReference>
<dbReference type="AlphaFoldDB" id="A0AAD6TEH6"/>
<dbReference type="PANTHER" id="PTHR13789">
    <property type="entry name" value="MONOOXYGENASE"/>
    <property type="match status" value="1"/>
</dbReference>
<dbReference type="PRINTS" id="PR00420">
    <property type="entry name" value="RNGMNOXGNASE"/>
</dbReference>
<keyword evidence="4" id="KW-0560">Oxidoreductase</keyword>
<dbReference type="InterPro" id="IPR050493">
    <property type="entry name" value="FAD-dep_Monooxygenase_BioMet"/>
</dbReference>
<dbReference type="PANTHER" id="PTHR13789:SF309">
    <property type="entry name" value="PUTATIVE (AFU_ORTHOLOGUE AFUA_6G14510)-RELATED"/>
    <property type="match status" value="1"/>
</dbReference>